<organism evidence="1 2">
    <name type="scientific">Aulographum hederae CBS 113979</name>
    <dbReference type="NCBI Taxonomy" id="1176131"/>
    <lineage>
        <taxon>Eukaryota</taxon>
        <taxon>Fungi</taxon>
        <taxon>Dikarya</taxon>
        <taxon>Ascomycota</taxon>
        <taxon>Pezizomycotina</taxon>
        <taxon>Dothideomycetes</taxon>
        <taxon>Pleosporomycetidae</taxon>
        <taxon>Aulographales</taxon>
        <taxon>Aulographaceae</taxon>
    </lineage>
</organism>
<proteinExistence type="predicted"/>
<dbReference type="AlphaFoldDB" id="A0A6G1H3R8"/>
<name>A0A6G1H3R8_9PEZI</name>
<dbReference type="Proteomes" id="UP000800041">
    <property type="component" value="Unassembled WGS sequence"/>
</dbReference>
<dbReference type="EMBL" id="ML977151">
    <property type="protein sequence ID" value="KAF1987608.1"/>
    <property type="molecule type" value="Genomic_DNA"/>
</dbReference>
<evidence type="ECO:0000313" key="1">
    <source>
        <dbReference type="EMBL" id="KAF1987608.1"/>
    </source>
</evidence>
<accession>A0A6G1H3R8</accession>
<keyword evidence="2" id="KW-1185">Reference proteome</keyword>
<gene>
    <name evidence="1" type="ORF">K402DRAFT_42476</name>
</gene>
<evidence type="ECO:0000313" key="2">
    <source>
        <dbReference type="Proteomes" id="UP000800041"/>
    </source>
</evidence>
<reference evidence="1" key="1">
    <citation type="journal article" date="2020" name="Stud. Mycol.">
        <title>101 Dothideomycetes genomes: a test case for predicting lifestyles and emergence of pathogens.</title>
        <authorList>
            <person name="Haridas S."/>
            <person name="Albert R."/>
            <person name="Binder M."/>
            <person name="Bloem J."/>
            <person name="Labutti K."/>
            <person name="Salamov A."/>
            <person name="Andreopoulos B."/>
            <person name="Baker S."/>
            <person name="Barry K."/>
            <person name="Bills G."/>
            <person name="Bluhm B."/>
            <person name="Cannon C."/>
            <person name="Castanera R."/>
            <person name="Culley D."/>
            <person name="Daum C."/>
            <person name="Ezra D."/>
            <person name="Gonzalez J."/>
            <person name="Henrissat B."/>
            <person name="Kuo A."/>
            <person name="Liang C."/>
            <person name="Lipzen A."/>
            <person name="Lutzoni F."/>
            <person name="Magnuson J."/>
            <person name="Mondo S."/>
            <person name="Nolan M."/>
            <person name="Ohm R."/>
            <person name="Pangilinan J."/>
            <person name="Park H.-J."/>
            <person name="Ramirez L."/>
            <person name="Alfaro M."/>
            <person name="Sun H."/>
            <person name="Tritt A."/>
            <person name="Yoshinaga Y."/>
            <person name="Zwiers L.-H."/>
            <person name="Turgeon B."/>
            <person name="Goodwin S."/>
            <person name="Spatafora J."/>
            <person name="Crous P."/>
            <person name="Grigoriev I."/>
        </authorList>
    </citation>
    <scope>NUCLEOTIDE SEQUENCE</scope>
    <source>
        <strain evidence="1">CBS 113979</strain>
    </source>
</reference>
<protein>
    <submittedName>
        <fullName evidence="1">Uncharacterized protein</fullName>
    </submittedName>
</protein>
<sequence length="98" mass="11143">MTNSLTSMLGLSRCCLSRFYTRLMIQQCFGGCIHDFGDTWDAIIDIASTNKTLQVCSKTRSPTPRITFCQRSRRCSVYRSSFGVQWPPHHPLHGLALM</sequence>